<evidence type="ECO:0000259" key="6">
    <source>
        <dbReference type="PROSITE" id="PS50850"/>
    </source>
</evidence>
<reference evidence="7 8" key="1">
    <citation type="submission" date="2024-09" db="EMBL/GenBank/DDBJ databases">
        <authorList>
            <person name="Sun Q."/>
            <person name="Mori K."/>
        </authorList>
    </citation>
    <scope>NUCLEOTIDE SEQUENCE [LARGE SCALE GENOMIC DNA]</scope>
    <source>
        <strain evidence="7 8">CCM 3426</strain>
    </source>
</reference>
<comment type="subcellular location">
    <subcellularLocation>
        <location evidence="1">Cell membrane</location>
        <topology evidence="1">Multi-pass membrane protein</topology>
    </subcellularLocation>
</comment>
<sequence>MGGRWSARIGRGRAFVLWTTVILAAMLLLKAATASVAVVVLVAVVSGAATGVYYAVDLGMVTQVLPDEREAGRFLGAFAMAKHLPSAVAAAPLVGLLRGVR</sequence>
<dbReference type="EMBL" id="JBHMEI010000017">
    <property type="protein sequence ID" value="MFB9204480.1"/>
    <property type="molecule type" value="Genomic_DNA"/>
</dbReference>
<protein>
    <recommendedName>
        <fullName evidence="6">Major facilitator superfamily (MFS) profile domain-containing protein</fullName>
    </recommendedName>
</protein>
<proteinExistence type="predicted"/>
<keyword evidence="8" id="KW-1185">Reference proteome</keyword>
<feature type="domain" description="Major facilitator superfamily (MFS) profile" evidence="6">
    <location>
        <begin position="1"/>
        <end position="101"/>
    </location>
</feature>
<evidence type="ECO:0000256" key="4">
    <source>
        <dbReference type="ARBA" id="ARBA00023136"/>
    </source>
</evidence>
<comment type="caution">
    <text evidence="7">The sequence shown here is derived from an EMBL/GenBank/DDBJ whole genome shotgun (WGS) entry which is preliminary data.</text>
</comment>
<name>A0ABV5IIX2_9ACTN</name>
<evidence type="ECO:0000256" key="2">
    <source>
        <dbReference type="ARBA" id="ARBA00022692"/>
    </source>
</evidence>
<dbReference type="InterPro" id="IPR036259">
    <property type="entry name" value="MFS_trans_sf"/>
</dbReference>
<keyword evidence="2 5" id="KW-0812">Transmembrane</keyword>
<dbReference type="SUPFAM" id="SSF103473">
    <property type="entry name" value="MFS general substrate transporter"/>
    <property type="match status" value="1"/>
</dbReference>
<evidence type="ECO:0000313" key="8">
    <source>
        <dbReference type="Proteomes" id="UP001589647"/>
    </source>
</evidence>
<dbReference type="PROSITE" id="PS50850">
    <property type="entry name" value="MFS"/>
    <property type="match status" value="1"/>
</dbReference>
<feature type="transmembrane region" description="Helical" evidence="5">
    <location>
        <begin position="12"/>
        <end position="29"/>
    </location>
</feature>
<dbReference type="Proteomes" id="UP001589647">
    <property type="component" value="Unassembled WGS sequence"/>
</dbReference>
<evidence type="ECO:0000256" key="5">
    <source>
        <dbReference type="SAM" id="Phobius"/>
    </source>
</evidence>
<feature type="transmembrane region" description="Helical" evidence="5">
    <location>
        <begin position="36"/>
        <end position="56"/>
    </location>
</feature>
<evidence type="ECO:0000256" key="1">
    <source>
        <dbReference type="ARBA" id="ARBA00004651"/>
    </source>
</evidence>
<dbReference type="InterPro" id="IPR020846">
    <property type="entry name" value="MFS_dom"/>
</dbReference>
<accession>A0ABV5IIX2</accession>
<gene>
    <name evidence="7" type="ORF">ACFFV7_25015</name>
</gene>
<keyword evidence="4 5" id="KW-0472">Membrane</keyword>
<organism evidence="7 8">
    <name type="scientific">Nonomuraea spiralis</name>
    <dbReference type="NCBI Taxonomy" id="46182"/>
    <lineage>
        <taxon>Bacteria</taxon>
        <taxon>Bacillati</taxon>
        <taxon>Actinomycetota</taxon>
        <taxon>Actinomycetes</taxon>
        <taxon>Streptosporangiales</taxon>
        <taxon>Streptosporangiaceae</taxon>
        <taxon>Nonomuraea</taxon>
    </lineage>
</organism>
<dbReference type="Gene3D" id="1.20.1250.20">
    <property type="entry name" value="MFS general substrate transporter like domains"/>
    <property type="match status" value="1"/>
</dbReference>
<evidence type="ECO:0000313" key="7">
    <source>
        <dbReference type="EMBL" id="MFB9204480.1"/>
    </source>
</evidence>
<keyword evidence="3 5" id="KW-1133">Transmembrane helix</keyword>
<evidence type="ECO:0000256" key="3">
    <source>
        <dbReference type="ARBA" id="ARBA00022989"/>
    </source>
</evidence>